<organism evidence="2 3">
    <name type="scientific">Luteibacter rhizovicinus</name>
    <dbReference type="NCBI Taxonomy" id="242606"/>
    <lineage>
        <taxon>Bacteria</taxon>
        <taxon>Pseudomonadati</taxon>
        <taxon>Pseudomonadota</taxon>
        <taxon>Gammaproteobacteria</taxon>
        <taxon>Lysobacterales</taxon>
        <taxon>Rhodanobacteraceae</taxon>
        <taxon>Luteibacter</taxon>
    </lineage>
</organism>
<protein>
    <submittedName>
        <fullName evidence="2">Uncharacterized protein (TIGR00290 family)</fullName>
    </submittedName>
</protein>
<reference evidence="2 3" key="1">
    <citation type="submission" date="2019-03" db="EMBL/GenBank/DDBJ databases">
        <title>Above-ground endophytic microbial communities from plants in different locations in the United States.</title>
        <authorList>
            <person name="Frank C."/>
        </authorList>
    </citation>
    <scope>NUCLEOTIDE SEQUENCE [LARGE SCALE GENOMIC DNA]</scope>
    <source>
        <strain evidence="2 3">LP_13_YM</strain>
    </source>
</reference>
<proteinExistence type="predicted"/>
<dbReference type="AlphaFoldDB" id="A0A4R3YTW5"/>
<comment type="caution">
    <text evidence="2">The sequence shown here is derived from an EMBL/GenBank/DDBJ whole genome shotgun (WGS) entry which is preliminary data.</text>
</comment>
<accession>A0A4R3YTW5</accession>
<dbReference type="Pfam" id="PF01902">
    <property type="entry name" value="Diphthami_syn_2"/>
    <property type="match status" value="1"/>
</dbReference>
<dbReference type="EMBL" id="SMCS01000003">
    <property type="protein sequence ID" value="TCV94593.1"/>
    <property type="molecule type" value="Genomic_DNA"/>
</dbReference>
<dbReference type="OrthoDB" id="3572539at2"/>
<name>A0A4R3YTW5_9GAMM</name>
<evidence type="ECO:0000313" key="3">
    <source>
        <dbReference type="Proteomes" id="UP000295645"/>
    </source>
</evidence>
<dbReference type="Gene3D" id="3.40.50.620">
    <property type="entry name" value="HUPs"/>
    <property type="match status" value="1"/>
</dbReference>
<dbReference type="Gene3D" id="3.90.1490.10">
    <property type="entry name" value="putative n-type atp pyrophosphatase, domain 2"/>
    <property type="match status" value="1"/>
</dbReference>
<dbReference type="InterPro" id="IPR014729">
    <property type="entry name" value="Rossmann-like_a/b/a_fold"/>
</dbReference>
<evidence type="ECO:0000259" key="1">
    <source>
        <dbReference type="Pfam" id="PF01902"/>
    </source>
</evidence>
<keyword evidence="3" id="KW-1185">Reference proteome</keyword>
<feature type="domain" description="Diphthamide synthase" evidence="1">
    <location>
        <begin position="7"/>
        <end position="206"/>
    </location>
</feature>
<dbReference type="SUPFAM" id="SSF52402">
    <property type="entry name" value="Adenine nucleotide alpha hydrolases-like"/>
    <property type="match status" value="1"/>
</dbReference>
<dbReference type="InterPro" id="IPR002761">
    <property type="entry name" value="Diphthami_syn_dom"/>
</dbReference>
<dbReference type="RefSeq" id="WP_132143056.1">
    <property type="nucleotide sequence ID" value="NZ_SMCS01000003.1"/>
</dbReference>
<gene>
    <name evidence="2" type="ORF">EC912_10377</name>
</gene>
<evidence type="ECO:0000313" key="2">
    <source>
        <dbReference type="EMBL" id="TCV94593.1"/>
    </source>
</evidence>
<sequence>MSTPIILSWSGGKDCLMALGRLRADPGWNVLGLLTTVTANYDRIAMHGIRRTVLHAQAAALGLPVIEASLTWPSDNESYEQIYRAALNEARARWPGISHCAFGDLFLDDVRAYRETQLARDHWQGVFPLWGEDTSALARRFVAEGHRAALCCVDTTQLDAAFCGRDFDHALLDELPNGVDACGERGEFHTLSYGGPLFAHDVALERGDSLLRDERFQYTDFLLAYA</sequence>
<dbReference type="Proteomes" id="UP000295645">
    <property type="component" value="Unassembled WGS sequence"/>
</dbReference>